<dbReference type="PANTHER" id="PTHR47964:SF1">
    <property type="entry name" value="ATP-DEPENDENT DNA HELICASE HOMOLOG RECG, CHLOROPLASTIC"/>
    <property type="match status" value="1"/>
</dbReference>
<dbReference type="AlphaFoldDB" id="A0A9Q9F4B0"/>
<evidence type="ECO:0000313" key="13">
    <source>
        <dbReference type="Proteomes" id="UP001059822"/>
    </source>
</evidence>
<dbReference type="GO" id="GO:0006281">
    <property type="term" value="P:DNA repair"/>
    <property type="evidence" value="ECO:0007669"/>
    <property type="project" value="UniProtKB-KW"/>
</dbReference>
<dbReference type="EMBL" id="CP089285">
    <property type="protein sequence ID" value="UTO56762.1"/>
    <property type="molecule type" value="Genomic_DNA"/>
</dbReference>
<dbReference type="InterPro" id="IPR045562">
    <property type="entry name" value="RecG_dom3_C"/>
</dbReference>
<reference evidence="11" key="1">
    <citation type="journal article" date="2022" name="Microorganisms">
        <title>Assembly and Comparison of Ca. Neoehrlichia mikurensis Genomes.</title>
        <authorList>
            <person name="Azagi T."/>
            <person name="Dirks R.P."/>
            <person name="Yebra-Pimentel E.S."/>
            <person name="Schaap P.J."/>
            <person name="Koehorst J.J."/>
            <person name="Esser H.J."/>
            <person name="Sprong H."/>
        </authorList>
    </citation>
    <scope>NUCLEOTIDE SEQUENCE</scope>
    <source>
        <strain evidence="12">18-2804</strain>
        <strain evidence="11">18-2837</strain>
    </source>
</reference>
<dbReference type="InterPro" id="IPR011545">
    <property type="entry name" value="DEAD/DEAH_box_helicase_dom"/>
</dbReference>
<dbReference type="GO" id="GO:0016787">
    <property type="term" value="F:hydrolase activity"/>
    <property type="evidence" value="ECO:0007669"/>
    <property type="project" value="UniProtKB-KW"/>
</dbReference>
<evidence type="ECO:0000313" key="11">
    <source>
        <dbReference type="EMBL" id="UTO55847.1"/>
    </source>
</evidence>
<proteinExistence type="predicted"/>
<dbReference type="InterPro" id="IPR001650">
    <property type="entry name" value="Helicase_C-like"/>
</dbReference>
<evidence type="ECO:0000256" key="3">
    <source>
        <dbReference type="ARBA" id="ARBA00022801"/>
    </source>
</evidence>
<evidence type="ECO:0000256" key="1">
    <source>
        <dbReference type="ARBA" id="ARBA00022741"/>
    </source>
</evidence>
<dbReference type="SMART" id="SM00490">
    <property type="entry name" value="HELICc"/>
    <property type="match status" value="1"/>
</dbReference>
<accession>A0A9Q9F4B0</accession>
<keyword evidence="3" id="KW-0378">Hydrolase</keyword>
<dbReference type="SMART" id="SM00487">
    <property type="entry name" value="DEXDc"/>
    <property type="match status" value="1"/>
</dbReference>
<dbReference type="InterPro" id="IPR047112">
    <property type="entry name" value="RecG/Mfd"/>
</dbReference>
<dbReference type="InterPro" id="IPR014001">
    <property type="entry name" value="Helicase_ATP-bd"/>
</dbReference>
<evidence type="ECO:0000259" key="10">
    <source>
        <dbReference type="PROSITE" id="PS51194"/>
    </source>
</evidence>
<organism evidence="11 13">
    <name type="scientific">Neoehrlichia mikurensis</name>
    <dbReference type="NCBI Taxonomy" id="89586"/>
    <lineage>
        <taxon>Bacteria</taxon>
        <taxon>Pseudomonadati</taxon>
        <taxon>Pseudomonadota</taxon>
        <taxon>Alphaproteobacteria</taxon>
        <taxon>Rickettsiales</taxon>
        <taxon>Anaplasmataceae</taxon>
        <taxon>Candidatus Neoehrlichia</taxon>
    </lineage>
</organism>
<evidence type="ECO:0000256" key="2">
    <source>
        <dbReference type="ARBA" id="ARBA00022763"/>
    </source>
</evidence>
<keyword evidence="7" id="KW-0234">DNA repair</keyword>
<dbReference type="RefSeq" id="WP_218194407.1">
    <property type="nucleotide sequence ID" value="NZ_CP054597.1"/>
</dbReference>
<keyword evidence="6" id="KW-0238">DNA-binding</keyword>
<keyword evidence="2" id="KW-0227">DNA damage</keyword>
<dbReference type="InterPro" id="IPR033454">
    <property type="entry name" value="RecG_wedge"/>
</dbReference>
<dbReference type="PANTHER" id="PTHR47964">
    <property type="entry name" value="ATP-DEPENDENT DNA HELICASE HOMOLOG RECG, CHLOROPLASTIC"/>
    <property type="match status" value="1"/>
</dbReference>
<dbReference type="Pfam" id="PF17191">
    <property type="entry name" value="RecG_wedge"/>
    <property type="match status" value="1"/>
</dbReference>
<sequence>MKNIDIFSNICELPHVGDAVSSLLKKLCKGDKIIDLLFYIPQNYVDRRNKLSHNAIGKVVTFKAVVLQYGMLTQRSKRTPFKIIVDTDIGRISLVFFNYSLQYLKNLLSIGLECVISGKLENFLGEMQITHPDYITSNLTKFDEIYSIEPIYSLIRGLTSKGISKIVKSAIKLLPDFPEWLDNCLIQQNCWYSWKESIKKVHYPDDLEKIHLYRNRLAYDELLSYHISMYTIRKYHLKTGVSIVNNGNYRRRILEKLGFTLTTGQKNAIQEIIAAQALDSKMIKLLQGDVGSGKTVVALFAMLNALESEGQVAFMVPTEILATQHYNWIKQVTSELNISVALLTGATRQKKHVQNRLSQGEIQIIVGTHALFQDSIHFKNLRLVVIDEQQRFGVMQRMRLIEKGNTADVLFMTATPIPRTLEQIMYGDMECIKLLDKPKCRIPICTRIVSIAKLNEIILKLQLALQDGHKAYWICPCIEESETLDIAAAEKRFLFLKEIFADKVGLSHGNLSQRQREKSMYSFYNGEIQLLVATTVIEVGIDIPDATIIIIENAERFGLSQLHQLRGRVGRSNKPSFCILLHGTINDAAYKKLCVLRQLHDGFCIAEQDLLLRGGGDILGIKQSGLTDFKFVNALTDQCLITDVVAYVNTIMKQENLLKKNIHNLLKIFGYDSITFYY</sequence>
<dbReference type="CDD" id="cd04488">
    <property type="entry name" value="RecG_wedge_OBF"/>
    <property type="match status" value="1"/>
</dbReference>
<evidence type="ECO:0000313" key="12">
    <source>
        <dbReference type="EMBL" id="UTO56762.1"/>
    </source>
</evidence>
<evidence type="ECO:0000259" key="9">
    <source>
        <dbReference type="PROSITE" id="PS51192"/>
    </source>
</evidence>
<keyword evidence="1" id="KW-0547">Nucleotide-binding</keyword>
<dbReference type="CDD" id="cd17992">
    <property type="entry name" value="DEXHc_RecG"/>
    <property type="match status" value="1"/>
</dbReference>
<evidence type="ECO:0000256" key="6">
    <source>
        <dbReference type="ARBA" id="ARBA00023125"/>
    </source>
</evidence>
<dbReference type="Pfam" id="PF19833">
    <property type="entry name" value="RecG_dom3_C"/>
    <property type="match status" value="1"/>
</dbReference>
<dbReference type="GO" id="GO:0005524">
    <property type="term" value="F:ATP binding"/>
    <property type="evidence" value="ECO:0007669"/>
    <property type="project" value="UniProtKB-KW"/>
</dbReference>
<name>A0A9Q9F4B0_9RICK</name>
<keyword evidence="4 11" id="KW-0347">Helicase</keyword>
<dbReference type="PROSITE" id="PS51194">
    <property type="entry name" value="HELICASE_CTER"/>
    <property type="match status" value="1"/>
</dbReference>
<dbReference type="Pfam" id="PF00270">
    <property type="entry name" value="DEAD"/>
    <property type="match status" value="1"/>
</dbReference>
<evidence type="ECO:0000256" key="5">
    <source>
        <dbReference type="ARBA" id="ARBA00022840"/>
    </source>
</evidence>
<dbReference type="Proteomes" id="UP001059985">
    <property type="component" value="Chromosome"/>
</dbReference>
<protein>
    <recommendedName>
        <fullName evidence="8">Probable DNA 3'-5' helicase RecG</fullName>
    </recommendedName>
</protein>
<dbReference type="PROSITE" id="PS51192">
    <property type="entry name" value="HELICASE_ATP_BIND_1"/>
    <property type="match status" value="1"/>
</dbReference>
<feature type="domain" description="Helicase C-terminal" evidence="10">
    <location>
        <begin position="453"/>
        <end position="611"/>
    </location>
</feature>
<dbReference type="GO" id="GO:0003677">
    <property type="term" value="F:DNA binding"/>
    <property type="evidence" value="ECO:0007669"/>
    <property type="project" value="UniProtKB-KW"/>
</dbReference>
<evidence type="ECO:0000313" key="14">
    <source>
        <dbReference type="Proteomes" id="UP001059985"/>
    </source>
</evidence>
<gene>
    <name evidence="12" type="ORF">LUA81_02140</name>
    <name evidence="11" type="ORF">LUA82_02160</name>
</gene>
<keyword evidence="14" id="KW-1185">Reference proteome</keyword>
<evidence type="ECO:0000256" key="7">
    <source>
        <dbReference type="ARBA" id="ARBA00023204"/>
    </source>
</evidence>
<evidence type="ECO:0000256" key="4">
    <source>
        <dbReference type="ARBA" id="ARBA00022806"/>
    </source>
</evidence>
<dbReference type="GO" id="GO:0003678">
    <property type="term" value="F:DNA helicase activity"/>
    <property type="evidence" value="ECO:0007669"/>
    <property type="project" value="TreeGrafter"/>
</dbReference>
<dbReference type="Proteomes" id="UP001059822">
    <property type="component" value="Chromosome"/>
</dbReference>
<dbReference type="Pfam" id="PF00271">
    <property type="entry name" value="Helicase_C"/>
    <property type="match status" value="1"/>
</dbReference>
<keyword evidence="5" id="KW-0067">ATP-binding</keyword>
<dbReference type="EMBL" id="CP089286">
    <property type="protein sequence ID" value="UTO55847.1"/>
    <property type="molecule type" value="Genomic_DNA"/>
</dbReference>
<evidence type="ECO:0000256" key="8">
    <source>
        <dbReference type="ARBA" id="ARBA00049819"/>
    </source>
</evidence>
<feature type="domain" description="Helicase ATP-binding" evidence="9">
    <location>
        <begin position="275"/>
        <end position="434"/>
    </location>
</feature>